<comment type="caution">
    <text evidence="1">The sequence shown here is derived from an EMBL/GenBank/DDBJ whole genome shotgun (WGS) entry which is preliminary data.</text>
</comment>
<proteinExistence type="predicted"/>
<accession>A0A5J4SM32</accession>
<name>A0A5J4SM32_9ZZZZ</name>
<sequence>MKKSNDVEKEVTNTLPIDQKTYLEMEARRQALDIVRDYRRNGVEYFIAEFSRIARELASERESPDAKE</sequence>
<protein>
    <submittedName>
        <fullName evidence="1">Uncharacterized protein</fullName>
    </submittedName>
</protein>
<evidence type="ECO:0000313" key="1">
    <source>
        <dbReference type="EMBL" id="KAA6346403.1"/>
    </source>
</evidence>
<organism evidence="1">
    <name type="scientific">termite gut metagenome</name>
    <dbReference type="NCBI Taxonomy" id="433724"/>
    <lineage>
        <taxon>unclassified sequences</taxon>
        <taxon>metagenomes</taxon>
        <taxon>organismal metagenomes</taxon>
    </lineage>
</organism>
<reference evidence="1" key="1">
    <citation type="submission" date="2019-03" db="EMBL/GenBank/DDBJ databases">
        <title>Single cell metagenomics reveals metabolic interactions within the superorganism composed of flagellate Streblomastix strix and complex community of Bacteroidetes bacteria on its surface.</title>
        <authorList>
            <person name="Treitli S.C."/>
            <person name="Kolisko M."/>
            <person name="Husnik F."/>
            <person name="Keeling P."/>
            <person name="Hampl V."/>
        </authorList>
    </citation>
    <scope>NUCLEOTIDE SEQUENCE</scope>
    <source>
        <strain evidence="1">STM</strain>
    </source>
</reference>
<gene>
    <name evidence="1" type="ORF">EZS27_006053</name>
</gene>
<dbReference type="EMBL" id="SNRY01000131">
    <property type="protein sequence ID" value="KAA6346403.1"/>
    <property type="molecule type" value="Genomic_DNA"/>
</dbReference>
<dbReference type="AlphaFoldDB" id="A0A5J4SM32"/>